<dbReference type="Proteomes" id="UP000321249">
    <property type="component" value="Unassembled WGS sequence"/>
</dbReference>
<name>A0A5C6TZ96_9SPHN</name>
<dbReference type="GO" id="GO:0016279">
    <property type="term" value="F:protein-lysine N-methyltransferase activity"/>
    <property type="evidence" value="ECO:0007669"/>
    <property type="project" value="InterPro"/>
</dbReference>
<feature type="domain" description="Methyltransferase" evidence="4">
    <location>
        <begin position="52"/>
        <end position="120"/>
    </location>
</feature>
<evidence type="ECO:0000256" key="3">
    <source>
        <dbReference type="ARBA" id="ARBA00022691"/>
    </source>
</evidence>
<reference evidence="5 6" key="1">
    <citation type="journal article" date="2015" name="J. Microbiol.">
        <title>Sphingosinicella ginsenosidimutans sp. nov., with ginsenoside converting activity.</title>
        <authorList>
            <person name="Kim J.K."/>
            <person name="Kang M.S."/>
            <person name="Park S.C."/>
            <person name="Kim K.M."/>
            <person name="Choi K."/>
            <person name="Yoon M.H."/>
            <person name="Im W.T."/>
        </authorList>
    </citation>
    <scope>NUCLEOTIDE SEQUENCE [LARGE SCALE GENOMIC DNA]</scope>
    <source>
        <strain evidence="5 6">BS-11</strain>
    </source>
</reference>
<keyword evidence="2 5" id="KW-0808">Transferase</keyword>
<dbReference type="InterPro" id="IPR041698">
    <property type="entry name" value="Methyltransf_25"/>
</dbReference>
<evidence type="ECO:0000259" key="4">
    <source>
        <dbReference type="Pfam" id="PF13649"/>
    </source>
</evidence>
<gene>
    <name evidence="5" type="ORF">FRZ32_07655</name>
</gene>
<dbReference type="PANTHER" id="PTHR13610:SF11">
    <property type="entry name" value="METHYLTRANSFERASE DOMAIN-CONTAINING PROTEIN"/>
    <property type="match status" value="1"/>
</dbReference>
<comment type="caution">
    <text evidence="5">The sequence shown here is derived from an EMBL/GenBank/DDBJ whole genome shotgun (WGS) entry which is preliminary data.</text>
</comment>
<accession>A0A5C6TZ96</accession>
<dbReference type="EMBL" id="VOQQ01000001">
    <property type="protein sequence ID" value="TXC64968.1"/>
    <property type="molecule type" value="Genomic_DNA"/>
</dbReference>
<protein>
    <submittedName>
        <fullName evidence="5">Class I SAM-dependent methyltransferase</fullName>
    </submittedName>
</protein>
<dbReference type="SUPFAM" id="SSF53335">
    <property type="entry name" value="S-adenosyl-L-methionine-dependent methyltransferases"/>
    <property type="match status" value="1"/>
</dbReference>
<keyword evidence="1 5" id="KW-0489">Methyltransferase</keyword>
<evidence type="ECO:0000256" key="1">
    <source>
        <dbReference type="ARBA" id="ARBA00022603"/>
    </source>
</evidence>
<dbReference type="OrthoDB" id="281208at2"/>
<evidence type="ECO:0000313" key="5">
    <source>
        <dbReference type="EMBL" id="TXC64968.1"/>
    </source>
</evidence>
<proteinExistence type="predicted"/>
<dbReference type="PANTHER" id="PTHR13610">
    <property type="entry name" value="METHYLTRANSFERASE DOMAIN-CONTAINING PROTEIN"/>
    <property type="match status" value="1"/>
</dbReference>
<keyword evidence="3" id="KW-0949">S-adenosyl-L-methionine</keyword>
<dbReference type="GO" id="GO:0032259">
    <property type="term" value="P:methylation"/>
    <property type="evidence" value="ECO:0007669"/>
    <property type="project" value="UniProtKB-KW"/>
</dbReference>
<dbReference type="CDD" id="cd02440">
    <property type="entry name" value="AdoMet_MTases"/>
    <property type="match status" value="1"/>
</dbReference>
<sequence length="258" mass="27735">MAFEGGGLLPARFAPPPSVAEDRLDAPYVPTPEPVVEAMLDLAGVGPDDYLIDLGSGDGRIPIAAGRRGARALGVDIDPERIAQANLAAQLAGVEGRVSFRRQDMFETSIADASVVAMYLLPDINLRLRPRLLTELRPGTRVVTHAFTMGDWAPDQRRVIGERNIYLWIVPAVVEGRWELTEGNGPPATLVLEQHFQTVGGTLAGAGGVASIREARLRGSDFSFTVDTASGPRTYRGIVSDDSIVPESGRAWRARRVG</sequence>
<evidence type="ECO:0000256" key="2">
    <source>
        <dbReference type="ARBA" id="ARBA00022679"/>
    </source>
</evidence>
<organism evidence="5 6">
    <name type="scientific">Allosphingosinicella ginsenosidimutans</name>
    <dbReference type="NCBI Taxonomy" id="1176539"/>
    <lineage>
        <taxon>Bacteria</taxon>
        <taxon>Pseudomonadati</taxon>
        <taxon>Pseudomonadota</taxon>
        <taxon>Alphaproteobacteria</taxon>
        <taxon>Sphingomonadales</taxon>
        <taxon>Sphingomonadaceae</taxon>
        <taxon>Allosphingosinicella</taxon>
    </lineage>
</organism>
<keyword evidence="6" id="KW-1185">Reference proteome</keyword>
<dbReference type="InterPro" id="IPR026170">
    <property type="entry name" value="FAM173A/B"/>
</dbReference>
<dbReference type="Pfam" id="PF13649">
    <property type="entry name" value="Methyltransf_25"/>
    <property type="match status" value="1"/>
</dbReference>
<dbReference type="Gene3D" id="3.40.50.150">
    <property type="entry name" value="Vaccinia Virus protein VP39"/>
    <property type="match status" value="1"/>
</dbReference>
<dbReference type="AlphaFoldDB" id="A0A5C6TZ96"/>
<evidence type="ECO:0000313" key="6">
    <source>
        <dbReference type="Proteomes" id="UP000321249"/>
    </source>
</evidence>
<dbReference type="InterPro" id="IPR029063">
    <property type="entry name" value="SAM-dependent_MTases_sf"/>
</dbReference>